<dbReference type="NCBIfam" id="TIGR00654">
    <property type="entry name" value="PhzF_family"/>
    <property type="match status" value="1"/>
</dbReference>
<feature type="compositionally biased region" description="Polar residues" evidence="2">
    <location>
        <begin position="91"/>
        <end position="104"/>
    </location>
</feature>
<feature type="active site" evidence="1">
    <location>
        <position position="45"/>
    </location>
</feature>
<dbReference type="Proteomes" id="UP000198832">
    <property type="component" value="Unassembled WGS sequence"/>
</dbReference>
<dbReference type="SUPFAM" id="SSF54506">
    <property type="entry name" value="Diaminopimelate epimerase-like"/>
    <property type="match status" value="1"/>
</dbReference>
<protein>
    <submittedName>
        <fullName evidence="3">Phenazine biosynthesis protein PhzF family</fullName>
    </submittedName>
</protein>
<dbReference type="GO" id="GO:0016853">
    <property type="term" value="F:isomerase activity"/>
    <property type="evidence" value="ECO:0007669"/>
    <property type="project" value="TreeGrafter"/>
</dbReference>
<evidence type="ECO:0000313" key="3">
    <source>
        <dbReference type="EMBL" id="SFC53184.1"/>
    </source>
</evidence>
<gene>
    <name evidence="3" type="ORF">SAMN04487968_107197</name>
</gene>
<dbReference type="STRING" id="574651.SAMN04487968_107197"/>
<name>A0A1I1JX79_9ACTN</name>
<reference evidence="3 4" key="1">
    <citation type="submission" date="2016-10" db="EMBL/GenBank/DDBJ databases">
        <authorList>
            <person name="de Groot N.N."/>
        </authorList>
    </citation>
    <scope>NUCLEOTIDE SEQUENCE [LARGE SCALE GENOMIC DNA]</scope>
    <source>
        <strain evidence="3 4">CGMCC 1.7056</strain>
    </source>
</reference>
<dbReference type="RefSeq" id="WP_091123770.1">
    <property type="nucleotide sequence ID" value="NZ_FOLB01000007.1"/>
</dbReference>
<dbReference type="EMBL" id="FOLB01000007">
    <property type="protein sequence ID" value="SFC53184.1"/>
    <property type="molecule type" value="Genomic_DNA"/>
</dbReference>
<evidence type="ECO:0000256" key="1">
    <source>
        <dbReference type="PIRSR" id="PIRSR016184-1"/>
    </source>
</evidence>
<proteinExistence type="predicted"/>
<evidence type="ECO:0000313" key="4">
    <source>
        <dbReference type="Proteomes" id="UP000198832"/>
    </source>
</evidence>
<dbReference type="PIRSF" id="PIRSF016184">
    <property type="entry name" value="PhzC_PhzF"/>
    <property type="match status" value="1"/>
</dbReference>
<dbReference type="GO" id="GO:0005737">
    <property type="term" value="C:cytoplasm"/>
    <property type="evidence" value="ECO:0007669"/>
    <property type="project" value="TreeGrafter"/>
</dbReference>
<sequence length="300" mass="31243">MRPFRQVDVFSSEPLMGNPVAVVHDADGLSDDQMAAFARWTNLSETTFLLTPTDPAADYRLRIFTPSGELPFAGHPTLGSAHAWLEAGGRPQSTEAGGRPQSTEAGGRPTSGEGMVQECGLGLVDIRREDDRLAFAAPDLLRSGPVSEEDLHRIAAGLGIGRDQIVDAQWVDNGPGWVAVLLPDAGAVLAVRPDAAALGDLAVGVVGIYPEGTSDPADDCAIEVRAFVGGLGVDEDPVTGSLNAGVAQWLTANGTLPATYLSSQGTALGRRGRVHVTTEDAGVIWVGGDTRTTIVGTLEI</sequence>
<dbReference type="OrthoDB" id="9788221at2"/>
<dbReference type="Pfam" id="PF02567">
    <property type="entry name" value="PhzC-PhzF"/>
    <property type="match status" value="1"/>
</dbReference>
<dbReference type="PANTHER" id="PTHR13774">
    <property type="entry name" value="PHENAZINE BIOSYNTHESIS PROTEIN"/>
    <property type="match status" value="1"/>
</dbReference>
<feature type="region of interest" description="Disordered" evidence="2">
    <location>
        <begin position="88"/>
        <end position="114"/>
    </location>
</feature>
<accession>A0A1I1JX79</accession>
<dbReference type="Gene3D" id="3.10.310.10">
    <property type="entry name" value="Diaminopimelate Epimerase, Chain A, domain 1"/>
    <property type="match status" value="2"/>
</dbReference>
<evidence type="ECO:0000256" key="2">
    <source>
        <dbReference type="SAM" id="MobiDB-lite"/>
    </source>
</evidence>
<dbReference type="AlphaFoldDB" id="A0A1I1JX79"/>
<organism evidence="3 4">
    <name type="scientific">Nocardioides terrae</name>
    <dbReference type="NCBI Taxonomy" id="574651"/>
    <lineage>
        <taxon>Bacteria</taxon>
        <taxon>Bacillati</taxon>
        <taxon>Actinomycetota</taxon>
        <taxon>Actinomycetes</taxon>
        <taxon>Propionibacteriales</taxon>
        <taxon>Nocardioidaceae</taxon>
        <taxon>Nocardioides</taxon>
    </lineage>
</organism>
<dbReference type="PANTHER" id="PTHR13774:SF32">
    <property type="entry name" value="ANTISENSE-ENHANCING SEQUENCE 1"/>
    <property type="match status" value="1"/>
</dbReference>
<dbReference type="InterPro" id="IPR003719">
    <property type="entry name" value="Phenazine_PhzF-like"/>
</dbReference>
<keyword evidence="4" id="KW-1185">Reference proteome</keyword>